<keyword evidence="3" id="KW-0547">Nucleotide-binding</keyword>
<dbReference type="Gene3D" id="3.40.50.300">
    <property type="entry name" value="P-loop containing nucleotide triphosphate hydrolases"/>
    <property type="match status" value="1"/>
</dbReference>
<dbReference type="Proteomes" id="UP001596050">
    <property type="component" value="Unassembled WGS sequence"/>
</dbReference>
<keyword evidence="4 6" id="KW-0067">ATP-binding</keyword>
<protein>
    <submittedName>
        <fullName evidence="6">ABC transporter ATP-binding protein</fullName>
    </submittedName>
</protein>
<sequence length="251" mass="27320">MSTNTLRTEALSKQWGAFKANTDVSLTFEPGARHALIGPNGAGKTTFINLLTGGLPPTSGKVYLGGEDITKLPQHQRVKLGMTRTFQINTLFAGMTVLESVVLAICERRGLHTTWWKTVEKHDDVVEEAMELLATLKLTKEANSITRSMAYGKQRLVEIALALATKPTILLLDEPAAGIPSAESKELFEVIAALPRDVTVLFIEHDMGLVFRFADRITVLVGGKVLTEGTPAEIAADPRVKEVYLGEVEHG</sequence>
<gene>
    <name evidence="6" type="ORF">ACFPN5_00060</name>
</gene>
<keyword evidence="2" id="KW-1003">Cell membrane</keyword>
<evidence type="ECO:0000259" key="5">
    <source>
        <dbReference type="PROSITE" id="PS50893"/>
    </source>
</evidence>
<evidence type="ECO:0000256" key="4">
    <source>
        <dbReference type="ARBA" id="ARBA00022840"/>
    </source>
</evidence>
<evidence type="ECO:0000313" key="7">
    <source>
        <dbReference type="Proteomes" id="UP001596050"/>
    </source>
</evidence>
<name>A0ABW0KZM6_9BURK</name>
<dbReference type="SUPFAM" id="SSF52540">
    <property type="entry name" value="P-loop containing nucleoside triphosphate hydrolases"/>
    <property type="match status" value="1"/>
</dbReference>
<dbReference type="GO" id="GO:0005524">
    <property type="term" value="F:ATP binding"/>
    <property type="evidence" value="ECO:0007669"/>
    <property type="project" value="UniProtKB-KW"/>
</dbReference>
<dbReference type="InterPro" id="IPR051120">
    <property type="entry name" value="ABC_AA/LPS_Transport"/>
</dbReference>
<dbReference type="PROSITE" id="PS50893">
    <property type="entry name" value="ABC_TRANSPORTER_2"/>
    <property type="match status" value="1"/>
</dbReference>
<dbReference type="PANTHER" id="PTHR45772:SF2">
    <property type="entry name" value="ABC TRANSPORTER ATP-BINDING PROTEIN"/>
    <property type="match status" value="1"/>
</dbReference>
<dbReference type="InterPro" id="IPR003593">
    <property type="entry name" value="AAA+_ATPase"/>
</dbReference>
<keyword evidence="2" id="KW-0472">Membrane</keyword>
<reference evidence="7" key="1">
    <citation type="journal article" date="2019" name="Int. J. Syst. Evol. Microbiol.">
        <title>The Global Catalogue of Microorganisms (GCM) 10K type strain sequencing project: providing services to taxonomists for standard genome sequencing and annotation.</title>
        <authorList>
            <consortium name="The Broad Institute Genomics Platform"/>
            <consortium name="The Broad Institute Genome Sequencing Center for Infectious Disease"/>
            <person name="Wu L."/>
            <person name="Ma J."/>
        </authorList>
    </citation>
    <scope>NUCLEOTIDE SEQUENCE [LARGE SCALE GENOMIC DNA]</scope>
    <source>
        <strain evidence="7">KACC 12649</strain>
    </source>
</reference>
<keyword evidence="7" id="KW-1185">Reference proteome</keyword>
<dbReference type="InterPro" id="IPR032823">
    <property type="entry name" value="BCA_ABC_TP_C"/>
</dbReference>
<dbReference type="EMBL" id="JBHSMU010000001">
    <property type="protein sequence ID" value="MFC5458198.1"/>
    <property type="molecule type" value="Genomic_DNA"/>
</dbReference>
<feature type="domain" description="ABC transporter" evidence="5">
    <location>
        <begin position="6"/>
        <end position="247"/>
    </location>
</feature>
<dbReference type="SMART" id="SM00382">
    <property type="entry name" value="AAA"/>
    <property type="match status" value="1"/>
</dbReference>
<comment type="caution">
    <text evidence="6">The sequence shown here is derived from an EMBL/GenBank/DDBJ whole genome shotgun (WGS) entry which is preliminary data.</text>
</comment>
<evidence type="ECO:0000256" key="1">
    <source>
        <dbReference type="ARBA" id="ARBA00022448"/>
    </source>
</evidence>
<proteinExistence type="predicted"/>
<dbReference type="InterPro" id="IPR003439">
    <property type="entry name" value="ABC_transporter-like_ATP-bd"/>
</dbReference>
<evidence type="ECO:0000256" key="3">
    <source>
        <dbReference type="ARBA" id="ARBA00022741"/>
    </source>
</evidence>
<dbReference type="PANTHER" id="PTHR45772">
    <property type="entry name" value="CONSERVED COMPONENT OF ABC TRANSPORTER FOR NATURAL AMINO ACIDS-RELATED"/>
    <property type="match status" value="1"/>
</dbReference>
<dbReference type="CDD" id="cd03219">
    <property type="entry name" value="ABC_Mj1267_LivG_branched"/>
    <property type="match status" value="1"/>
</dbReference>
<dbReference type="Pfam" id="PF00005">
    <property type="entry name" value="ABC_tran"/>
    <property type="match status" value="1"/>
</dbReference>
<accession>A0ABW0KZM6</accession>
<dbReference type="InterPro" id="IPR027417">
    <property type="entry name" value="P-loop_NTPase"/>
</dbReference>
<dbReference type="RefSeq" id="WP_379778753.1">
    <property type="nucleotide sequence ID" value="NZ_JBHSMU010000001.1"/>
</dbReference>
<evidence type="ECO:0000256" key="2">
    <source>
        <dbReference type="ARBA" id="ARBA00022475"/>
    </source>
</evidence>
<evidence type="ECO:0000313" key="6">
    <source>
        <dbReference type="EMBL" id="MFC5458198.1"/>
    </source>
</evidence>
<dbReference type="Pfam" id="PF12399">
    <property type="entry name" value="BCA_ABC_TP_C"/>
    <property type="match status" value="1"/>
</dbReference>
<organism evidence="6 7">
    <name type="scientific">Massilia niabensis</name>
    <dbReference type="NCBI Taxonomy" id="544910"/>
    <lineage>
        <taxon>Bacteria</taxon>
        <taxon>Pseudomonadati</taxon>
        <taxon>Pseudomonadota</taxon>
        <taxon>Betaproteobacteria</taxon>
        <taxon>Burkholderiales</taxon>
        <taxon>Oxalobacteraceae</taxon>
        <taxon>Telluria group</taxon>
        <taxon>Massilia</taxon>
    </lineage>
</organism>
<keyword evidence="1" id="KW-0813">Transport</keyword>